<dbReference type="Proteomes" id="UP000613401">
    <property type="component" value="Unassembled WGS sequence"/>
</dbReference>
<dbReference type="Pfam" id="PF12796">
    <property type="entry name" value="Ank_2"/>
    <property type="match status" value="1"/>
</dbReference>
<dbReference type="PANTHER" id="PTHR24189">
    <property type="entry name" value="MYOTROPHIN"/>
    <property type="match status" value="1"/>
</dbReference>
<keyword evidence="4" id="KW-1133">Transmembrane helix</keyword>
<feature type="repeat" description="ANK" evidence="3">
    <location>
        <begin position="333"/>
        <end position="365"/>
    </location>
</feature>
<organism evidence="6 7">
    <name type="scientific">Colletotrichum gloeosporioides</name>
    <name type="common">Anthracnose fungus</name>
    <name type="synonym">Glomerella cingulata</name>
    <dbReference type="NCBI Taxonomy" id="474922"/>
    <lineage>
        <taxon>Eukaryota</taxon>
        <taxon>Fungi</taxon>
        <taxon>Dikarya</taxon>
        <taxon>Ascomycota</taxon>
        <taxon>Pezizomycotina</taxon>
        <taxon>Sordariomycetes</taxon>
        <taxon>Hypocreomycetidae</taxon>
        <taxon>Glomerellales</taxon>
        <taxon>Glomerellaceae</taxon>
        <taxon>Colletotrichum</taxon>
        <taxon>Colletotrichum gloeosporioides species complex</taxon>
    </lineage>
</organism>
<evidence type="ECO:0008006" key="8">
    <source>
        <dbReference type="Google" id="ProtNLM"/>
    </source>
</evidence>
<evidence type="ECO:0000313" key="7">
    <source>
        <dbReference type="Proteomes" id="UP000613401"/>
    </source>
</evidence>
<dbReference type="InterPro" id="IPR050745">
    <property type="entry name" value="Multifunctional_regulatory"/>
</dbReference>
<keyword evidence="2 3" id="KW-0040">ANK repeat</keyword>
<evidence type="ECO:0000256" key="3">
    <source>
        <dbReference type="PROSITE-ProRule" id="PRU00023"/>
    </source>
</evidence>
<proteinExistence type="predicted"/>
<protein>
    <recommendedName>
        <fullName evidence="8">Ankyrin repeat protein</fullName>
    </recommendedName>
</protein>
<reference evidence="6" key="1">
    <citation type="journal article" date="2020" name="Phytopathology">
        <title>Genome sequence and comparative analysis of Colletotrichum gloeosporioides isolated from Liriodendron leaves.</title>
        <authorList>
            <person name="Fu F.F."/>
            <person name="Hao Z."/>
            <person name="Wang P."/>
            <person name="Lu Y."/>
            <person name="Xue L.J."/>
            <person name="Wei G."/>
            <person name="Tian Y."/>
            <person name="Baishi H."/>
            <person name="Xu H."/>
            <person name="Shi J."/>
            <person name="Cheng T."/>
            <person name="Wang G."/>
            <person name="Yi Y."/>
            <person name="Chen J."/>
        </authorList>
    </citation>
    <scope>NUCLEOTIDE SEQUENCE</scope>
    <source>
        <strain evidence="6">Lc1</strain>
    </source>
</reference>
<dbReference type="InterPro" id="IPR036770">
    <property type="entry name" value="Ankyrin_rpt-contain_sf"/>
</dbReference>
<reference evidence="6" key="2">
    <citation type="submission" date="2020-03" db="EMBL/GenBank/DDBJ databases">
        <authorList>
            <person name="Fu F.-F."/>
            <person name="Chen J."/>
        </authorList>
    </citation>
    <scope>NUCLEOTIDE SEQUENCE</scope>
    <source>
        <strain evidence="6">Lc1</strain>
    </source>
</reference>
<dbReference type="PROSITE" id="PS50088">
    <property type="entry name" value="ANK_REPEAT"/>
    <property type="match status" value="1"/>
</dbReference>
<gene>
    <name evidence="6" type="ORF">GCG54_00007683</name>
</gene>
<feature type="transmembrane region" description="Helical" evidence="4">
    <location>
        <begin position="232"/>
        <end position="262"/>
    </location>
</feature>
<evidence type="ECO:0000256" key="2">
    <source>
        <dbReference type="ARBA" id="ARBA00023043"/>
    </source>
</evidence>
<evidence type="ECO:0000256" key="5">
    <source>
        <dbReference type="SAM" id="SignalP"/>
    </source>
</evidence>
<keyword evidence="5" id="KW-0732">Signal</keyword>
<dbReference type="AlphaFoldDB" id="A0A8H4FMU4"/>
<dbReference type="InterPro" id="IPR002110">
    <property type="entry name" value="Ankyrin_rpt"/>
</dbReference>
<feature type="chain" id="PRO_5034832714" description="Ankyrin repeat protein" evidence="5">
    <location>
        <begin position="37"/>
        <end position="508"/>
    </location>
</feature>
<evidence type="ECO:0000313" key="6">
    <source>
        <dbReference type="EMBL" id="KAF3807947.1"/>
    </source>
</evidence>
<dbReference type="PROSITE" id="PS50297">
    <property type="entry name" value="ANK_REP_REGION"/>
    <property type="match status" value="1"/>
</dbReference>
<keyword evidence="4" id="KW-0472">Membrane</keyword>
<accession>A0A8H4FMU4</accession>
<dbReference type="EMBL" id="WVTB01000027">
    <property type="protein sequence ID" value="KAF3807947.1"/>
    <property type="molecule type" value="Genomic_DNA"/>
</dbReference>
<dbReference type="Gene3D" id="1.25.40.20">
    <property type="entry name" value="Ankyrin repeat-containing domain"/>
    <property type="match status" value="1"/>
</dbReference>
<evidence type="ECO:0000256" key="4">
    <source>
        <dbReference type="SAM" id="Phobius"/>
    </source>
</evidence>
<name>A0A8H4FMU4_COLGL</name>
<keyword evidence="1" id="KW-0677">Repeat</keyword>
<dbReference type="PANTHER" id="PTHR24189:SF50">
    <property type="entry name" value="ANKYRIN REPEAT AND SOCS BOX PROTEIN 2"/>
    <property type="match status" value="1"/>
</dbReference>
<comment type="caution">
    <text evidence="6">The sequence shown here is derived from an EMBL/GenBank/DDBJ whole genome shotgun (WGS) entry which is preliminary data.</text>
</comment>
<keyword evidence="7" id="KW-1185">Reference proteome</keyword>
<evidence type="ECO:0000256" key="1">
    <source>
        <dbReference type="ARBA" id="ARBA00022737"/>
    </source>
</evidence>
<feature type="signal peptide" evidence="5">
    <location>
        <begin position="1"/>
        <end position="36"/>
    </location>
</feature>
<dbReference type="RefSeq" id="XP_045267106.1">
    <property type="nucleotide sequence ID" value="XM_045407661.1"/>
</dbReference>
<dbReference type="SMART" id="SM00248">
    <property type="entry name" value="ANK"/>
    <property type="match status" value="4"/>
</dbReference>
<sequence length="508" mass="56113">MAFSSHQPILSLPSTEVPSWLFLFVFVALASVRARAASPDSDSDDTLSDFTNDLFTDLGPLLALFGEQMTKQYISESATYYDYFIFGMGPIGVIRTIVSTIRLCGPASLRAFIGRSQEGNSAIEAELCTSTSRDVCEVFNNGGITRVLGRPKLLELIRTPKYYLPYMEAYSHREINRKSGLYLFRDFVEDAQRAWNPDSKLEWSLPLSQQLSPASQNPPNLSLNIGITQYNTWVFCLVALVGLILQAGVLVVAGVGVWVLGWNLSEGTTASKNYAPTIFIIGFHPLAQDGAGRTALGYCAEYGQFEHEVCAELILSHGKALEALKCVSWFTDDGCTPLLLAIDQGHEEMVRILLKNGCAVNEQGGREFSPLSDLSPLGDAITKGLEDIVRQLIDAGAELRPDHIDAARYINSPGIKQLIFGYLRLLVYESPDSWMGHLPNVIEHGDFKAVKLLLDRGAKNLFLKLVHNYVAEFPNHTKEWLLKLAEEDDRDTLRALLDNGASAVWDGA</sequence>
<dbReference type="SUPFAM" id="SSF48403">
    <property type="entry name" value="Ankyrin repeat"/>
    <property type="match status" value="1"/>
</dbReference>
<dbReference type="GeneID" id="69014826"/>
<keyword evidence="4" id="KW-0812">Transmembrane</keyword>